<evidence type="ECO:0000256" key="4">
    <source>
        <dbReference type="ARBA" id="ARBA00023136"/>
    </source>
</evidence>
<keyword evidence="3 6" id="KW-1133">Transmembrane helix</keyword>
<feature type="compositionally biased region" description="Polar residues" evidence="5">
    <location>
        <begin position="426"/>
        <end position="438"/>
    </location>
</feature>
<feature type="transmembrane region" description="Helical" evidence="6">
    <location>
        <begin position="77"/>
        <end position="97"/>
    </location>
</feature>
<feature type="region of interest" description="Disordered" evidence="5">
    <location>
        <begin position="359"/>
        <end position="438"/>
    </location>
</feature>
<evidence type="ECO:0000256" key="6">
    <source>
        <dbReference type="SAM" id="Phobius"/>
    </source>
</evidence>
<evidence type="ECO:0000256" key="1">
    <source>
        <dbReference type="ARBA" id="ARBA00004141"/>
    </source>
</evidence>
<dbReference type="GO" id="GO:0015095">
    <property type="term" value="F:magnesium ion transmembrane transporter activity"/>
    <property type="evidence" value="ECO:0007669"/>
    <property type="project" value="InterPro"/>
</dbReference>
<dbReference type="Proteomes" id="UP000256601">
    <property type="component" value="Unassembled WGS sequence"/>
</dbReference>
<sequence length="450" mass="49131">MPSTIALGCTVGIVSSLCQSVGLTLQRQSHILEDHKPGTDSYRPPHRRARWRVGLLLFLIANVLGSSVQITTLPLVVLSPLQAVGLVFNSICATVILKEPFTVFSLVGTALVSLGALLIAAFGAIEEPNHSLNELLVLMKRKPFVLWMAFTAVLVFGIMGAIKAVSRSQKHLGSKRRASIGSGYSTITEEDQNETRDSPTTVLIGLLYGGISGILSAHSLLFAKSGVELLLRAMTSGLGDLQRWQSWAIVVCFLTLAVTQLMFLNKGLRLCSTSILYPLVFCVYNIITIVNGLVYFQQLERLSSVQIILVILGALLVFAGVVALSWRFQEKSSLSHVYEDEEIEPLMPAALIALENTMEEAENESERDTSPSPLYSQNTNNNSGRRKRWSLSISTTPNNASSASIAGPPSPSPLRLHRRSMSSLSYLPQSPSNRRKISVQQQTLMKELGL</sequence>
<feature type="compositionally biased region" description="Low complexity" evidence="5">
    <location>
        <begin position="397"/>
        <end position="407"/>
    </location>
</feature>
<protein>
    <recommendedName>
        <fullName evidence="9">Magnesium transporter NIPA8</fullName>
    </recommendedName>
</protein>
<feature type="transmembrane region" description="Helical" evidence="6">
    <location>
        <begin position="202"/>
        <end position="224"/>
    </location>
</feature>
<dbReference type="PANTHER" id="PTHR12570">
    <property type="match status" value="1"/>
</dbReference>
<dbReference type="Pfam" id="PF05653">
    <property type="entry name" value="Mg_trans_NIPA"/>
    <property type="match status" value="2"/>
</dbReference>
<accession>A0A371C3J4</accession>
<evidence type="ECO:0008006" key="9">
    <source>
        <dbReference type="Google" id="ProtNLM"/>
    </source>
</evidence>
<evidence type="ECO:0000313" key="7">
    <source>
        <dbReference type="EMBL" id="RDW24887.1"/>
    </source>
</evidence>
<evidence type="ECO:0000256" key="5">
    <source>
        <dbReference type="SAM" id="MobiDB-lite"/>
    </source>
</evidence>
<proteinExistence type="predicted"/>
<reference evidence="7 8" key="1">
    <citation type="submission" date="2018-07" db="EMBL/GenBank/DDBJ databases">
        <title>Draft Genome Assemblies for Five Robust Yarrowia lipolytica Strains Exhibiting High Lipid Production and Pentose Sugar Utilization and Sugar Alcohol Secretion from Undetoxified Lignocellulosic Biomass Hydrolysates.</title>
        <authorList>
            <consortium name="DOE Joint Genome Institute"/>
            <person name="Walker C."/>
            <person name="Ryu S."/>
            <person name="Na H."/>
            <person name="Zane M."/>
            <person name="LaButti K."/>
            <person name="Lipzen A."/>
            <person name="Haridas S."/>
            <person name="Barry K."/>
            <person name="Grigoriev I.V."/>
            <person name="Quarterman J."/>
            <person name="Slininger P."/>
            <person name="Dien B."/>
            <person name="Trinh C.T."/>
        </authorList>
    </citation>
    <scope>NUCLEOTIDE SEQUENCE [LARGE SCALE GENOMIC DNA]</scope>
    <source>
        <strain evidence="7 8">YB392</strain>
    </source>
</reference>
<name>A0A371C3J4_YARLL</name>
<feature type="transmembrane region" description="Helical" evidence="6">
    <location>
        <begin position="275"/>
        <end position="296"/>
    </location>
</feature>
<keyword evidence="2 6" id="KW-0812">Transmembrane</keyword>
<comment type="subcellular location">
    <subcellularLocation>
        <location evidence="1">Membrane</location>
        <topology evidence="1">Multi-pass membrane protein</topology>
    </subcellularLocation>
</comment>
<dbReference type="PANTHER" id="PTHR12570:SF86">
    <property type="entry name" value="ADR321CP"/>
    <property type="match status" value="1"/>
</dbReference>
<feature type="transmembrane region" description="Helical" evidence="6">
    <location>
        <begin position="53"/>
        <end position="71"/>
    </location>
</feature>
<dbReference type="EMBL" id="KZ859017">
    <property type="protein sequence ID" value="RDW24887.1"/>
    <property type="molecule type" value="Genomic_DNA"/>
</dbReference>
<evidence type="ECO:0000256" key="2">
    <source>
        <dbReference type="ARBA" id="ARBA00022692"/>
    </source>
</evidence>
<feature type="compositionally biased region" description="Polar residues" evidence="5">
    <location>
        <begin position="370"/>
        <end position="383"/>
    </location>
</feature>
<evidence type="ECO:0000256" key="3">
    <source>
        <dbReference type="ARBA" id="ARBA00022989"/>
    </source>
</evidence>
<dbReference type="SUPFAM" id="SSF103481">
    <property type="entry name" value="Multidrug resistance efflux transporter EmrE"/>
    <property type="match status" value="1"/>
</dbReference>
<feature type="transmembrane region" description="Helical" evidence="6">
    <location>
        <begin position="104"/>
        <end position="125"/>
    </location>
</feature>
<feature type="transmembrane region" description="Helical" evidence="6">
    <location>
        <begin position="244"/>
        <end position="263"/>
    </location>
</feature>
<dbReference type="AlphaFoldDB" id="A0A371C3J4"/>
<dbReference type="GO" id="GO:0016020">
    <property type="term" value="C:membrane"/>
    <property type="evidence" value="ECO:0007669"/>
    <property type="project" value="UniProtKB-SubCell"/>
</dbReference>
<keyword evidence="4 6" id="KW-0472">Membrane</keyword>
<evidence type="ECO:0000313" key="8">
    <source>
        <dbReference type="Proteomes" id="UP000256601"/>
    </source>
</evidence>
<dbReference type="Gene3D" id="1.10.3730.20">
    <property type="match status" value="1"/>
</dbReference>
<dbReference type="InterPro" id="IPR037185">
    <property type="entry name" value="EmrE-like"/>
</dbReference>
<organism evidence="7 8">
    <name type="scientific">Yarrowia lipolytica</name>
    <name type="common">Candida lipolytica</name>
    <dbReference type="NCBI Taxonomy" id="4952"/>
    <lineage>
        <taxon>Eukaryota</taxon>
        <taxon>Fungi</taxon>
        <taxon>Dikarya</taxon>
        <taxon>Ascomycota</taxon>
        <taxon>Saccharomycotina</taxon>
        <taxon>Dipodascomycetes</taxon>
        <taxon>Dipodascales</taxon>
        <taxon>Dipodascales incertae sedis</taxon>
        <taxon>Yarrowia</taxon>
    </lineage>
</organism>
<dbReference type="InterPro" id="IPR008521">
    <property type="entry name" value="Mg_trans_NIPA"/>
</dbReference>
<feature type="transmembrane region" description="Helical" evidence="6">
    <location>
        <begin position="302"/>
        <end position="326"/>
    </location>
</feature>
<dbReference type="VEuPathDB" id="FungiDB:YALI0_D09317g"/>
<feature type="transmembrane region" description="Helical" evidence="6">
    <location>
        <begin position="145"/>
        <end position="166"/>
    </location>
</feature>
<dbReference type="VEuPathDB" id="FungiDB:YALI1_D11844g"/>
<gene>
    <name evidence="7" type="ORF">B0I71DRAFT_133563</name>
</gene>